<keyword evidence="2" id="KW-1185">Reference proteome</keyword>
<dbReference type="Proteomes" id="UP001642484">
    <property type="component" value="Unassembled WGS sequence"/>
</dbReference>
<sequence length="137" mass="14411">MELNKLQAIATDCSDCCILTNYAGLCSCGILWPSKRLPTRTTKLDTKPAISGVRVAMPSRRTPGARDLAAVQLAFHFVTMSMMEGAGSTVSAQRALTAPSATALRHLQLAPALSTSMPAGLSGLQLREDAAHVQSGQ</sequence>
<evidence type="ECO:0000313" key="2">
    <source>
        <dbReference type="Proteomes" id="UP001642484"/>
    </source>
</evidence>
<name>A0ABP0QRU4_9DINO</name>
<gene>
    <name evidence="1" type="ORF">CCMP2556_LOCUS43670</name>
</gene>
<accession>A0ABP0QRU4</accession>
<evidence type="ECO:0000313" key="1">
    <source>
        <dbReference type="EMBL" id="CAK9090972.1"/>
    </source>
</evidence>
<protein>
    <submittedName>
        <fullName evidence="1">Uncharacterized protein</fullName>
    </submittedName>
</protein>
<proteinExistence type="predicted"/>
<reference evidence="1 2" key="1">
    <citation type="submission" date="2024-02" db="EMBL/GenBank/DDBJ databases">
        <authorList>
            <person name="Chen Y."/>
            <person name="Shah S."/>
            <person name="Dougan E. K."/>
            <person name="Thang M."/>
            <person name="Chan C."/>
        </authorList>
    </citation>
    <scope>NUCLEOTIDE SEQUENCE [LARGE SCALE GENOMIC DNA]</scope>
</reference>
<dbReference type="EMBL" id="CAXAMN010024917">
    <property type="protein sequence ID" value="CAK9090972.1"/>
    <property type="molecule type" value="Genomic_DNA"/>
</dbReference>
<organism evidence="1 2">
    <name type="scientific">Durusdinium trenchii</name>
    <dbReference type="NCBI Taxonomy" id="1381693"/>
    <lineage>
        <taxon>Eukaryota</taxon>
        <taxon>Sar</taxon>
        <taxon>Alveolata</taxon>
        <taxon>Dinophyceae</taxon>
        <taxon>Suessiales</taxon>
        <taxon>Symbiodiniaceae</taxon>
        <taxon>Durusdinium</taxon>
    </lineage>
</organism>
<comment type="caution">
    <text evidence="1">The sequence shown here is derived from an EMBL/GenBank/DDBJ whole genome shotgun (WGS) entry which is preliminary data.</text>
</comment>
<dbReference type="PROSITE" id="PS51257">
    <property type="entry name" value="PROKAR_LIPOPROTEIN"/>
    <property type="match status" value="1"/>
</dbReference>